<feature type="region of interest" description="Disordered" evidence="1">
    <location>
        <begin position="99"/>
        <end position="119"/>
    </location>
</feature>
<keyword evidence="4" id="KW-1185">Reference proteome</keyword>
<accession>A0A9X1TXM6</accession>
<reference evidence="3" key="1">
    <citation type="submission" date="2022-01" db="EMBL/GenBank/DDBJ databases">
        <title>Corynebacterium sp. nov isolated from isolated from the feces of the greater white-fronted geese (Anser albifrons) at Poyang Lake, PR China.</title>
        <authorList>
            <person name="Liu Q."/>
        </authorList>
    </citation>
    <scope>NUCLEOTIDE SEQUENCE</scope>
    <source>
        <strain evidence="3">JCM 32435</strain>
    </source>
</reference>
<keyword evidence="2" id="KW-0472">Membrane</keyword>
<feature type="transmembrane region" description="Helical" evidence="2">
    <location>
        <begin position="46"/>
        <end position="63"/>
    </location>
</feature>
<evidence type="ECO:0000256" key="2">
    <source>
        <dbReference type="SAM" id="Phobius"/>
    </source>
</evidence>
<dbReference type="InterPro" id="IPR021401">
    <property type="entry name" value="DUF3040"/>
</dbReference>
<evidence type="ECO:0000313" key="3">
    <source>
        <dbReference type="EMBL" id="MCF4006275.1"/>
    </source>
</evidence>
<sequence length="131" mass="13965">MALSDEERRALREIEESLFADDPRFGASVSDVDDGGPSQGMVSARGIALVVLGLVLLLGGVALAQSNLWWVALSIVGFVLMLGAGIWMLRARRDGVPARVGAAASSPRRHSGGGSLSSKLEDNFRRRFDNN</sequence>
<comment type="caution">
    <text evidence="3">The sequence shown here is derived from an EMBL/GenBank/DDBJ whole genome shotgun (WGS) entry which is preliminary data.</text>
</comment>
<dbReference type="RefSeq" id="WP_236118090.1">
    <property type="nucleotide sequence ID" value="NZ_JAKGSI010000002.1"/>
</dbReference>
<name>A0A9X1TXM6_9CORY</name>
<evidence type="ECO:0000313" key="4">
    <source>
        <dbReference type="Proteomes" id="UP001139336"/>
    </source>
</evidence>
<dbReference type="Proteomes" id="UP001139336">
    <property type="component" value="Unassembled WGS sequence"/>
</dbReference>
<dbReference type="EMBL" id="JAKGSI010000002">
    <property type="protein sequence ID" value="MCF4006275.1"/>
    <property type="molecule type" value="Genomic_DNA"/>
</dbReference>
<protein>
    <submittedName>
        <fullName evidence="3">DUF3040 domain-containing protein</fullName>
    </submittedName>
</protein>
<gene>
    <name evidence="3" type="ORF">L1O03_03660</name>
</gene>
<keyword evidence="2" id="KW-0812">Transmembrane</keyword>
<dbReference type="Pfam" id="PF11239">
    <property type="entry name" value="DUF3040"/>
    <property type="match status" value="1"/>
</dbReference>
<evidence type="ECO:0000256" key="1">
    <source>
        <dbReference type="SAM" id="MobiDB-lite"/>
    </source>
</evidence>
<keyword evidence="2" id="KW-1133">Transmembrane helix</keyword>
<feature type="transmembrane region" description="Helical" evidence="2">
    <location>
        <begin position="69"/>
        <end position="89"/>
    </location>
</feature>
<dbReference type="AlphaFoldDB" id="A0A9X1TXM6"/>
<proteinExistence type="predicted"/>
<organism evidence="3 4">
    <name type="scientific">Corynebacterium uropygiale</name>
    <dbReference type="NCBI Taxonomy" id="1775911"/>
    <lineage>
        <taxon>Bacteria</taxon>
        <taxon>Bacillati</taxon>
        <taxon>Actinomycetota</taxon>
        <taxon>Actinomycetes</taxon>
        <taxon>Mycobacteriales</taxon>
        <taxon>Corynebacteriaceae</taxon>
        <taxon>Corynebacterium</taxon>
    </lineage>
</organism>